<accession>A0A1H9RN27</accession>
<evidence type="ECO:0000256" key="1">
    <source>
        <dbReference type="SAM" id="MobiDB-lite"/>
    </source>
</evidence>
<feature type="region of interest" description="Disordered" evidence="1">
    <location>
        <begin position="25"/>
        <end position="57"/>
    </location>
</feature>
<proteinExistence type="predicted"/>
<evidence type="ECO:0000313" key="3">
    <source>
        <dbReference type="Proteomes" id="UP000199114"/>
    </source>
</evidence>
<dbReference type="RefSeq" id="WP_175480232.1">
    <property type="nucleotide sequence ID" value="NZ_FOFD01000007.1"/>
</dbReference>
<organism evidence="2 3">
    <name type="scientific">Natrinema salaciae</name>
    <dbReference type="NCBI Taxonomy" id="1186196"/>
    <lineage>
        <taxon>Archaea</taxon>
        <taxon>Methanobacteriati</taxon>
        <taxon>Methanobacteriota</taxon>
        <taxon>Stenosarchaea group</taxon>
        <taxon>Halobacteria</taxon>
        <taxon>Halobacteriales</taxon>
        <taxon>Natrialbaceae</taxon>
        <taxon>Natrinema</taxon>
    </lineage>
</organism>
<sequence>MGSQNVGREPILEARTGGALVATVSRDRVSSTGTAVIAARSDPQPQTQGLGGPPPQQ</sequence>
<name>A0A1H9RN27_9EURY</name>
<dbReference type="STRING" id="1186196.SAMN04489841_4470"/>
<protein>
    <submittedName>
        <fullName evidence="2">Uncharacterized protein</fullName>
    </submittedName>
</protein>
<dbReference type="AlphaFoldDB" id="A0A1H9RN27"/>
<dbReference type="EMBL" id="FOFD01000007">
    <property type="protein sequence ID" value="SER74126.1"/>
    <property type="molecule type" value="Genomic_DNA"/>
</dbReference>
<gene>
    <name evidence="2" type="ORF">SAMN04489841_4470</name>
</gene>
<dbReference type="Proteomes" id="UP000199114">
    <property type="component" value="Unassembled WGS sequence"/>
</dbReference>
<keyword evidence="3" id="KW-1185">Reference proteome</keyword>
<evidence type="ECO:0000313" key="2">
    <source>
        <dbReference type="EMBL" id="SER74126.1"/>
    </source>
</evidence>
<reference evidence="3" key="1">
    <citation type="submission" date="2016-10" db="EMBL/GenBank/DDBJ databases">
        <authorList>
            <person name="Varghese N."/>
            <person name="Submissions S."/>
        </authorList>
    </citation>
    <scope>NUCLEOTIDE SEQUENCE [LARGE SCALE GENOMIC DNA]</scope>
    <source>
        <strain evidence="3">DSM 25055</strain>
    </source>
</reference>